<evidence type="ECO:0000256" key="2">
    <source>
        <dbReference type="ARBA" id="ARBA00022908"/>
    </source>
</evidence>
<reference evidence="4 5" key="1">
    <citation type="submission" date="2016-09" db="EMBL/GenBank/DDBJ databases">
        <title>Chromobacterium muskegensis sp. nov., an insecticidal bacterium isolated from Sphagnum bogs.</title>
        <authorList>
            <person name="Sparks M.E."/>
            <person name="Blackburn M.B."/>
            <person name="Gundersen-Rindal D.E."/>
            <person name="Mitchell A."/>
            <person name="Farrar R."/>
            <person name="Kuhar D."/>
        </authorList>
    </citation>
    <scope>NUCLEOTIDE SEQUENCE [LARGE SCALE GENOMIC DNA]</scope>
    <source>
        <strain evidence="4 5">14B-1</strain>
    </source>
</reference>
<dbReference type="Pfam" id="PF13356">
    <property type="entry name" value="Arm-DNA-bind_3"/>
    <property type="match status" value="1"/>
</dbReference>
<evidence type="ECO:0000313" key="5">
    <source>
        <dbReference type="Proteomes" id="UP000180280"/>
    </source>
</evidence>
<organism evidence="4 5">
    <name type="scientific">Chromobacterium sphagni</name>
    <dbReference type="NCBI Taxonomy" id="1903179"/>
    <lineage>
        <taxon>Bacteria</taxon>
        <taxon>Pseudomonadati</taxon>
        <taxon>Pseudomonadota</taxon>
        <taxon>Betaproteobacteria</taxon>
        <taxon>Neisseriales</taxon>
        <taxon>Chromobacteriaceae</taxon>
        <taxon>Chromobacterium</taxon>
    </lineage>
</organism>
<dbReference type="EMBL" id="MKCT01000070">
    <property type="protein sequence ID" value="OHX17235.1"/>
    <property type="molecule type" value="Genomic_DNA"/>
</dbReference>
<dbReference type="InterPro" id="IPR025166">
    <property type="entry name" value="Integrase_DNA_bind_dom"/>
</dbReference>
<comment type="similarity">
    <text evidence="1">Belongs to the 'phage' integrase family.</text>
</comment>
<evidence type="ECO:0000256" key="1">
    <source>
        <dbReference type="ARBA" id="ARBA00008857"/>
    </source>
</evidence>
<proteinExistence type="inferred from homology"/>
<name>A0ABX3C8H6_9NEIS</name>
<evidence type="ECO:0000313" key="4">
    <source>
        <dbReference type="EMBL" id="OHX17235.1"/>
    </source>
</evidence>
<comment type="caution">
    <text evidence="4">The sequence shown here is derived from an EMBL/GenBank/DDBJ whole genome shotgun (WGS) entry which is preliminary data.</text>
</comment>
<dbReference type="PANTHER" id="PTHR30629:SF2">
    <property type="entry name" value="PROPHAGE INTEGRASE INTS-RELATED"/>
    <property type="match status" value="1"/>
</dbReference>
<dbReference type="Gene3D" id="3.30.160.390">
    <property type="entry name" value="Integrase, DNA-binding domain"/>
    <property type="match status" value="1"/>
</dbReference>
<protein>
    <recommendedName>
        <fullName evidence="3">Integrase DNA-binding domain-containing protein</fullName>
    </recommendedName>
</protein>
<dbReference type="InterPro" id="IPR050808">
    <property type="entry name" value="Phage_Integrase"/>
</dbReference>
<evidence type="ECO:0000259" key="3">
    <source>
        <dbReference type="Pfam" id="PF13356"/>
    </source>
</evidence>
<dbReference type="Proteomes" id="UP000180280">
    <property type="component" value="Unassembled WGS sequence"/>
</dbReference>
<keyword evidence="5" id="KW-1185">Reference proteome</keyword>
<feature type="domain" description="Integrase DNA-binding" evidence="3">
    <location>
        <begin position="22"/>
        <end position="91"/>
    </location>
</feature>
<sequence>MPTKPYETQHPSGLQPLAAPYKVRYERNLVLLVDPNGGKYWRMNYRYGGKQKTMSLGVFPDVTLEQAISFRDAASAILKEGRDPMAERKEAKARRAKPNSRTLRFALSEQGLLDIQTPAAHIRLSPAQTEALIEFLASQNRWTVDRTDDDHAAD</sequence>
<dbReference type="RefSeq" id="WP_071114519.1">
    <property type="nucleotide sequence ID" value="NZ_MKCT01000070.1"/>
</dbReference>
<dbReference type="PANTHER" id="PTHR30629">
    <property type="entry name" value="PROPHAGE INTEGRASE"/>
    <property type="match status" value="1"/>
</dbReference>
<accession>A0ABX3C8H6</accession>
<dbReference type="InterPro" id="IPR038488">
    <property type="entry name" value="Integrase_DNA-bd_sf"/>
</dbReference>
<keyword evidence="2" id="KW-0229">DNA integration</keyword>
<gene>
    <name evidence="4" type="ORF">BI344_21005</name>
</gene>